<evidence type="ECO:0000256" key="3">
    <source>
        <dbReference type="ARBA" id="ARBA00022514"/>
    </source>
</evidence>
<comment type="caution">
    <text evidence="6">The sequence shown here is derived from an EMBL/GenBank/DDBJ whole genome shotgun (WGS) entry which is preliminary data.</text>
</comment>
<evidence type="ECO:0000313" key="7">
    <source>
        <dbReference type="Proteomes" id="UP000516988"/>
    </source>
</evidence>
<dbReference type="Proteomes" id="UP000516988">
    <property type="component" value="Unassembled WGS sequence"/>
</dbReference>
<dbReference type="Pfam" id="PF00048">
    <property type="entry name" value="IL8"/>
    <property type="match status" value="1"/>
</dbReference>
<dbReference type="GO" id="GO:0070098">
    <property type="term" value="P:chemokine-mediated signaling pathway"/>
    <property type="evidence" value="ECO:0007669"/>
    <property type="project" value="TreeGrafter"/>
</dbReference>
<sequence length="63" mass="6959">TVCCFAYSKLQIPRSFVASAYTTSSSCALPAVVLVTQKGHQLCVDPQALWVQAYLKHLQMLKD</sequence>
<dbReference type="InterPro" id="IPR036048">
    <property type="entry name" value="Interleukin_8-like_sf"/>
</dbReference>
<dbReference type="GO" id="GO:0006954">
    <property type="term" value="P:inflammatory response"/>
    <property type="evidence" value="ECO:0007669"/>
    <property type="project" value="TreeGrafter"/>
</dbReference>
<protein>
    <submittedName>
        <fullName evidence="6">CL3L1 protein</fullName>
    </submittedName>
</protein>
<dbReference type="PANTHER" id="PTHR12015">
    <property type="entry name" value="SMALL INDUCIBLE CYTOKINE A"/>
    <property type="match status" value="1"/>
</dbReference>
<dbReference type="GO" id="GO:0048020">
    <property type="term" value="F:CCR chemokine receptor binding"/>
    <property type="evidence" value="ECO:0007669"/>
    <property type="project" value="TreeGrafter"/>
</dbReference>
<dbReference type="GO" id="GO:0008009">
    <property type="term" value="F:chemokine activity"/>
    <property type="evidence" value="ECO:0007669"/>
    <property type="project" value="InterPro"/>
</dbReference>
<evidence type="ECO:0000256" key="1">
    <source>
        <dbReference type="ARBA" id="ARBA00010868"/>
    </source>
</evidence>
<feature type="non-terminal residue" evidence="6">
    <location>
        <position position="1"/>
    </location>
</feature>
<evidence type="ECO:0000313" key="6">
    <source>
        <dbReference type="EMBL" id="NWX39145.1"/>
    </source>
</evidence>
<reference evidence="6 7" key="1">
    <citation type="submission" date="2019-09" db="EMBL/GenBank/DDBJ databases">
        <title>Bird 10,000 Genomes (B10K) Project - Family phase.</title>
        <authorList>
            <person name="Zhang G."/>
        </authorList>
    </citation>
    <scope>NUCLEOTIDE SEQUENCE [LARGE SCALE GENOMIC DNA]</scope>
    <source>
        <strain evidence="6">OUT-0004</strain>
    </source>
</reference>
<dbReference type="AlphaFoldDB" id="A0A7K6VYH9"/>
<proteinExistence type="inferred from homology"/>
<dbReference type="PANTHER" id="PTHR12015:SF103">
    <property type="entry name" value="C-C MOTIF CHEMOKINE 4-RELATED"/>
    <property type="match status" value="1"/>
</dbReference>
<dbReference type="CDD" id="cd00272">
    <property type="entry name" value="Chemokine_CC"/>
    <property type="match status" value="1"/>
</dbReference>
<dbReference type="GO" id="GO:0048245">
    <property type="term" value="P:eosinophil chemotaxis"/>
    <property type="evidence" value="ECO:0007669"/>
    <property type="project" value="TreeGrafter"/>
</dbReference>
<dbReference type="OrthoDB" id="8934837at2759"/>
<evidence type="ECO:0000256" key="4">
    <source>
        <dbReference type="ARBA" id="ARBA00022729"/>
    </source>
</evidence>
<dbReference type="GO" id="GO:0030335">
    <property type="term" value="P:positive regulation of cell migration"/>
    <property type="evidence" value="ECO:0007669"/>
    <property type="project" value="TreeGrafter"/>
</dbReference>
<keyword evidence="2" id="KW-0145">Chemotaxis</keyword>
<gene>
    <name evidence="6" type="primary">Ccl3l1</name>
    <name evidence="6" type="ORF">STECAR_R09882</name>
</gene>
<feature type="non-terminal residue" evidence="6">
    <location>
        <position position="63"/>
    </location>
</feature>
<accession>A0A7K6VYH9</accession>
<dbReference type="InterPro" id="IPR001811">
    <property type="entry name" value="Chemokine_IL8-like_dom"/>
</dbReference>
<feature type="domain" description="Chemokine interleukin-8-like" evidence="5">
    <location>
        <begin position="1"/>
        <end position="58"/>
    </location>
</feature>
<keyword evidence="4" id="KW-0732">Signal</keyword>
<keyword evidence="3" id="KW-0202">Cytokine</keyword>
<dbReference type="EMBL" id="VZSC01000367">
    <property type="protein sequence ID" value="NWX39145.1"/>
    <property type="molecule type" value="Genomic_DNA"/>
</dbReference>
<evidence type="ECO:0000259" key="5">
    <source>
        <dbReference type="SMART" id="SM00199"/>
    </source>
</evidence>
<dbReference type="GO" id="GO:0005615">
    <property type="term" value="C:extracellular space"/>
    <property type="evidence" value="ECO:0007669"/>
    <property type="project" value="UniProtKB-KW"/>
</dbReference>
<evidence type="ECO:0000256" key="2">
    <source>
        <dbReference type="ARBA" id="ARBA00022500"/>
    </source>
</evidence>
<keyword evidence="7" id="KW-1185">Reference proteome</keyword>
<dbReference type="FunFam" id="2.40.50.40:FF:000002">
    <property type="entry name" value="C-C motif chemokine"/>
    <property type="match status" value="1"/>
</dbReference>
<name>A0A7K6VYH9_STECA</name>
<dbReference type="SMART" id="SM00199">
    <property type="entry name" value="SCY"/>
    <property type="match status" value="1"/>
</dbReference>
<dbReference type="Gene3D" id="2.40.50.40">
    <property type="match status" value="1"/>
</dbReference>
<comment type="similarity">
    <text evidence="1">Belongs to the intercrine beta (chemokine CC) family.</text>
</comment>
<dbReference type="SUPFAM" id="SSF54117">
    <property type="entry name" value="Interleukin 8-like chemokines"/>
    <property type="match status" value="1"/>
</dbReference>
<dbReference type="InterPro" id="IPR039809">
    <property type="entry name" value="Chemokine_b/g/d"/>
</dbReference>
<dbReference type="GO" id="GO:0061844">
    <property type="term" value="P:antimicrobial humoral immune response mediated by antimicrobial peptide"/>
    <property type="evidence" value="ECO:0007669"/>
    <property type="project" value="TreeGrafter"/>
</dbReference>
<organism evidence="6 7">
    <name type="scientific">Steatornis caripensis</name>
    <name type="common">Oilbird</name>
    <dbReference type="NCBI Taxonomy" id="48435"/>
    <lineage>
        <taxon>Eukaryota</taxon>
        <taxon>Metazoa</taxon>
        <taxon>Chordata</taxon>
        <taxon>Craniata</taxon>
        <taxon>Vertebrata</taxon>
        <taxon>Euteleostomi</taxon>
        <taxon>Archelosauria</taxon>
        <taxon>Archosauria</taxon>
        <taxon>Dinosauria</taxon>
        <taxon>Saurischia</taxon>
        <taxon>Theropoda</taxon>
        <taxon>Coelurosauria</taxon>
        <taxon>Aves</taxon>
        <taxon>Neognathae</taxon>
        <taxon>Neoaves</taxon>
        <taxon>Strisores</taxon>
        <taxon>Caprimulgiformes</taxon>
        <taxon>Steatornithidae</taxon>
        <taxon>Steatornis</taxon>
    </lineage>
</organism>